<dbReference type="EMBL" id="CARXXK010000002">
    <property type="protein sequence ID" value="CAI6355268.1"/>
    <property type="molecule type" value="Genomic_DNA"/>
</dbReference>
<gene>
    <name evidence="1" type="ORF">MEUPH1_LOCUS11146</name>
</gene>
<accession>A0AAV0WHL2</accession>
<dbReference type="AlphaFoldDB" id="A0AAV0WHL2"/>
<comment type="caution">
    <text evidence="1">The sequence shown here is derived from an EMBL/GenBank/DDBJ whole genome shotgun (WGS) entry which is preliminary data.</text>
</comment>
<evidence type="ECO:0000313" key="2">
    <source>
        <dbReference type="Proteomes" id="UP001160148"/>
    </source>
</evidence>
<organism evidence="1 2">
    <name type="scientific">Macrosiphum euphorbiae</name>
    <name type="common">potato aphid</name>
    <dbReference type="NCBI Taxonomy" id="13131"/>
    <lineage>
        <taxon>Eukaryota</taxon>
        <taxon>Metazoa</taxon>
        <taxon>Ecdysozoa</taxon>
        <taxon>Arthropoda</taxon>
        <taxon>Hexapoda</taxon>
        <taxon>Insecta</taxon>
        <taxon>Pterygota</taxon>
        <taxon>Neoptera</taxon>
        <taxon>Paraneoptera</taxon>
        <taxon>Hemiptera</taxon>
        <taxon>Sternorrhyncha</taxon>
        <taxon>Aphidomorpha</taxon>
        <taxon>Aphidoidea</taxon>
        <taxon>Aphididae</taxon>
        <taxon>Macrosiphini</taxon>
        <taxon>Macrosiphum</taxon>
    </lineage>
</organism>
<name>A0AAV0WHL2_9HEMI</name>
<evidence type="ECO:0000313" key="1">
    <source>
        <dbReference type="EMBL" id="CAI6355268.1"/>
    </source>
</evidence>
<dbReference type="Proteomes" id="UP001160148">
    <property type="component" value="Unassembled WGS sequence"/>
</dbReference>
<reference evidence="1 2" key="1">
    <citation type="submission" date="2023-01" db="EMBL/GenBank/DDBJ databases">
        <authorList>
            <person name="Whitehead M."/>
        </authorList>
    </citation>
    <scope>NUCLEOTIDE SEQUENCE [LARGE SCALE GENOMIC DNA]</scope>
</reference>
<sequence>MHGGGHCVTLTTCTRGMVRSAAQTLCRPTVATPYYYVSPTRDVRAVRSTRVARSFRRRDRSTILLLSTSRHSPAVQTSPPVAYSLTRTNATATTADRRAIPTDDFHIPTCCRTAHRVISRFPSPKTNIGNRGRIIILLLFILGNEDPDMIVKTEYAARQRQLDMDNIPIVRIPLVLPSLENQHQLCIICTVEERTHTLIPCGHKIICVM</sequence>
<protein>
    <submittedName>
        <fullName evidence="1">Uncharacterized protein</fullName>
    </submittedName>
</protein>
<keyword evidence="2" id="KW-1185">Reference proteome</keyword>
<proteinExistence type="predicted"/>